<dbReference type="Proteomes" id="UP000256977">
    <property type="component" value="Unassembled WGS sequence"/>
</dbReference>
<sequence length="187" mass="19075">SAAFLGPISSLNLTASSLNALSYLFIVTRPLVCFHFISYEGVFRLHFYRSTPFIDGGGALCPGMSVPVGSIACVQRIERIFSNFSLSSNRGGQKSALTVEGRECGGQKGALTVVGGECGGQKGALTVEGRECGGQKGALTVEGRECGGQKSALTVAGREYGGQKGALAKAGGEYGGQKGALTVAGGE</sequence>
<protein>
    <submittedName>
        <fullName evidence="1">Uncharacterized protein</fullName>
    </submittedName>
</protein>
<reference evidence="1 2" key="1">
    <citation type="submission" date="2018-07" db="EMBL/GenBank/DDBJ databases">
        <title>Genomic Encyclopedia of Type Strains, Phase III (KMG-III): the genomes of soil and plant-associated and newly described type strains.</title>
        <authorList>
            <person name="Whitman W."/>
        </authorList>
    </citation>
    <scope>NUCLEOTIDE SEQUENCE [LARGE SCALE GENOMIC DNA]</scope>
    <source>
        <strain evidence="1 2">CECT 7287</strain>
    </source>
</reference>
<accession>A0A3D9IJP5</accession>
<name>A0A3D9IJP5_9BACL</name>
<dbReference type="EMBL" id="QRDZ01000028">
    <property type="protein sequence ID" value="RED62003.1"/>
    <property type="molecule type" value="Genomic_DNA"/>
</dbReference>
<dbReference type="AlphaFoldDB" id="A0A3D9IJP5"/>
<evidence type="ECO:0000313" key="2">
    <source>
        <dbReference type="Proteomes" id="UP000256977"/>
    </source>
</evidence>
<keyword evidence="2" id="KW-1185">Reference proteome</keyword>
<gene>
    <name evidence="1" type="ORF">DFP98_128112</name>
</gene>
<feature type="non-terminal residue" evidence="1">
    <location>
        <position position="1"/>
    </location>
</feature>
<comment type="caution">
    <text evidence="1">The sequence shown here is derived from an EMBL/GenBank/DDBJ whole genome shotgun (WGS) entry which is preliminary data.</text>
</comment>
<proteinExistence type="predicted"/>
<organism evidence="1 2">
    <name type="scientific">Cohnella phaseoli</name>
    <dbReference type="NCBI Taxonomy" id="456490"/>
    <lineage>
        <taxon>Bacteria</taxon>
        <taxon>Bacillati</taxon>
        <taxon>Bacillota</taxon>
        <taxon>Bacilli</taxon>
        <taxon>Bacillales</taxon>
        <taxon>Paenibacillaceae</taxon>
        <taxon>Cohnella</taxon>
    </lineage>
</organism>
<evidence type="ECO:0000313" key="1">
    <source>
        <dbReference type="EMBL" id="RED62003.1"/>
    </source>
</evidence>